<evidence type="ECO:0000256" key="1">
    <source>
        <dbReference type="ARBA" id="ARBA00004141"/>
    </source>
</evidence>
<dbReference type="GO" id="GO:0005315">
    <property type="term" value="F:phosphate transmembrane transporter activity"/>
    <property type="evidence" value="ECO:0007669"/>
    <property type="project" value="InterPro"/>
</dbReference>
<feature type="transmembrane region" description="Helical" evidence="8">
    <location>
        <begin position="222"/>
        <end position="247"/>
    </location>
</feature>
<gene>
    <name evidence="10" type="ORF">TR167004</name>
</gene>
<feature type="transmembrane region" description="Helical" evidence="8">
    <location>
        <begin position="194"/>
        <end position="215"/>
    </location>
</feature>
<evidence type="ECO:0000256" key="7">
    <source>
        <dbReference type="ARBA" id="ARBA00023136"/>
    </source>
</evidence>
<dbReference type="PANTHER" id="PTHR11101">
    <property type="entry name" value="PHOSPHATE TRANSPORTER"/>
    <property type="match status" value="1"/>
</dbReference>
<keyword evidence="7 8" id="KW-0472">Membrane</keyword>
<keyword evidence="4 8" id="KW-0592">Phosphate transport</keyword>
<feature type="transmembrane region" description="Helical" evidence="8">
    <location>
        <begin position="459"/>
        <end position="479"/>
    </location>
</feature>
<evidence type="ECO:0000256" key="4">
    <source>
        <dbReference type="ARBA" id="ARBA00022592"/>
    </source>
</evidence>
<reference evidence="10" key="1">
    <citation type="submission" date="2016-01" db="EMBL/GenBank/DDBJ databases">
        <title>Reference transcriptome for the parasite Schistocephalus solidus: insights into the molecular evolution of parasitism.</title>
        <authorList>
            <person name="Hebert F.O."/>
            <person name="Grambauer S."/>
            <person name="Barber I."/>
            <person name="Landry C.R."/>
            <person name="Aubin-Horth N."/>
        </authorList>
    </citation>
    <scope>NUCLEOTIDE SEQUENCE</scope>
</reference>
<feature type="transmembrane region" description="Helical" evidence="8">
    <location>
        <begin position="153"/>
        <end position="174"/>
    </location>
</feature>
<dbReference type="GO" id="GO:0035435">
    <property type="term" value="P:phosphate ion transmembrane transport"/>
    <property type="evidence" value="ECO:0007669"/>
    <property type="project" value="TreeGrafter"/>
</dbReference>
<feature type="region of interest" description="Disordered" evidence="9">
    <location>
        <begin position="307"/>
        <end position="330"/>
    </location>
</feature>
<name>A0A0X3P1U8_SCHSO</name>
<evidence type="ECO:0000256" key="5">
    <source>
        <dbReference type="ARBA" id="ARBA00022692"/>
    </source>
</evidence>
<evidence type="ECO:0000256" key="3">
    <source>
        <dbReference type="ARBA" id="ARBA00022448"/>
    </source>
</evidence>
<evidence type="ECO:0000256" key="2">
    <source>
        <dbReference type="ARBA" id="ARBA00009916"/>
    </source>
</evidence>
<evidence type="ECO:0000256" key="6">
    <source>
        <dbReference type="ARBA" id="ARBA00022989"/>
    </source>
</evidence>
<proteinExistence type="inferred from homology"/>
<dbReference type="EMBL" id="GEEE01017407">
    <property type="protein sequence ID" value="JAP45818.1"/>
    <property type="molecule type" value="Transcribed_RNA"/>
</dbReference>
<accession>A0A0X3P1U8</accession>
<dbReference type="GO" id="GO:0016020">
    <property type="term" value="C:membrane"/>
    <property type="evidence" value="ECO:0007669"/>
    <property type="project" value="UniProtKB-SubCell"/>
</dbReference>
<feature type="transmembrane region" description="Helical" evidence="8">
    <location>
        <begin position="546"/>
        <end position="572"/>
    </location>
</feature>
<feature type="transmembrane region" description="Helical" evidence="8">
    <location>
        <begin position="123"/>
        <end position="141"/>
    </location>
</feature>
<comment type="subcellular location">
    <subcellularLocation>
        <location evidence="1 8">Membrane</location>
        <topology evidence="1 8">Multi-pass membrane protein</topology>
    </subcellularLocation>
</comment>
<keyword evidence="6 8" id="KW-1133">Transmembrane helix</keyword>
<keyword evidence="3 8" id="KW-0813">Transport</keyword>
<dbReference type="PANTHER" id="PTHR11101:SF80">
    <property type="entry name" value="PHOSPHATE TRANSPORTER"/>
    <property type="match status" value="1"/>
</dbReference>
<dbReference type="AlphaFoldDB" id="A0A0X3P1U8"/>
<comment type="function">
    <text evidence="8">Sodium-phosphate symporter.</text>
</comment>
<dbReference type="Pfam" id="PF01384">
    <property type="entry name" value="PHO4"/>
    <property type="match status" value="1"/>
</dbReference>
<evidence type="ECO:0000256" key="8">
    <source>
        <dbReference type="RuleBase" id="RU363058"/>
    </source>
</evidence>
<organism evidence="10">
    <name type="scientific">Schistocephalus solidus</name>
    <name type="common">Tapeworm</name>
    <dbReference type="NCBI Taxonomy" id="70667"/>
    <lineage>
        <taxon>Eukaryota</taxon>
        <taxon>Metazoa</taxon>
        <taxon>Spiralia</taxon>
        <taxon>Lophotrochozoa</taxon>
        <taxon>Platyhelminthes</taxon>
        <taxon>Cestoda</taxon>
        <taxon>Eucestoda</taxon>
        <taxon>Diphyllobothriidea</taxon>
        <taxon>Diphyllobothriidae</taxon>
        <taxon>Schistocephalus</taxon>
    </lineage>
</organism>
<keyword evidence="5 8" id="KW-0812">Transmembrane</keyword>
<evidence type="ECO:0000256" key="9">
    <source>
        <dbReference type="SAM" id="MobiDB-lite"/>
    </source>
</evidence>
<evidence type="ECO:0000313" key="10">
    <source>
        <dbReference type="EMBL" id="JAP45818.1"/>
    </source>
</evidence>
<protein>
    <recommendedName>
        <fullName evidence="8">Phosphate transporter</fullName>
    </recommendedName>
</protein>
<feature type="transmembrane region" description="Helical" evidence="8">
    <location>
        <begin position="50"/>
        <end position="74"/>
    </location>
</feature>
<dbReference type="InterPro" id="IPR001204">
    <property type="entry name" value="Phos_transporter"/>
</dbReference>
<comment type="similarity">
    <text evidence="2 8">Belongs to the inorganic phosphate transporter (PiT) (TC 2.A.20) family.</text>
</comment>
<feature type="transmembrane region" description="Helical" evidence="8">
    <location>
        <begin position="95"/>
        <end position="117"/>
    </location>
</feature>
<sequence>MNIPCKMLEEQELVLVVVGFIIAFLLAFGIGANDVANSFGTSVGSKVLSLRGACILATICEITGAILLGGHVSATIREGIVDLALFNNTSNGPRLLIYGQVSSLASACIWMLIATFFRIPVSGTHSIVGATLGFGLVEFGIHGIKWMGVLKIVLSWFISPLLSGAVSVFMFMFFKYFILKKERPLEPALRSLPFIYGCTVLVNVFSVLFGGIAILNFKPPVWVVFVASFGMGILTALIVQLLVVPYLRKKVLNYLERLRRREAEGYEDEEEEESCLSKLRIALVNAHEFILAYLHCKKCRKQHKKNKDAVDAESQMNNNNHLRTIASDEEMREAAIRRDDTVVTRSDLRRSPVSESTITDRTTPDKRLVDSIIADSSCKSPTRSESQLDDQGSEIAVVTSHPTLIKDRPEEAKVFSFAQILTATFGSFVHGGNDVSNAIGPLIGMWMVTTTGSVVSEKMTPVLLLVYGGVGISIGLWVWGRKVIQTIGEDLTTITPSSGVCIELGSAVTVLVASKIGIPVSTTHCKVGSIVVVGRARAKEDVNWKLFLNIIIAWVVTLPFSAGISALVMYIFTHTGSLTFQP</sequence>
<feature type="transmembrane region" description="Helical" evidence="8">
    <location>
        <begin position="12"/>
        <end position="30"/>
    </location>
</feature>